<sequence>MSYHVDARYVEMEKDKLRRVNQEACGEVETMWTQDAELTKDKHPLGVFLGRAEAVDEVLTTKKQIWID</sequence>
<accession>A0ABQ7MV53</accession>
<proteinExistence type="predicted"/>
<comment type="caution">
    <text evidence="1">The sequence shown here is derived from an EMBL/GenBank/DDBJ whole genome shotgun (WGS) entry which is preliminary data.</text>
</comment>
<name>A0ABQ7MV53_BRACM</name>
<evidence type="ECO:0000313" key="2">
    <source>
        <dbReference type="Proteomes" id="UP000823674"/>
    </source>
</evidence>
<protein>
    <submittedName>
        <fullName evidence="1">Uncharacterized protein</fullName>
    </submittedName>
</protein>
<dbReference type="Proteomes" id="UP000823674">
    <property type="component" value="Chromosome A04"/>
</dbReference>
<gene>
    <name evidence="1" type="primary">A04p028460.1_BraROA</name>
    <name evidence="1" type="ORF">IGI04_016333</name>
</gene>
<evidence type="ECO:0000313" key="1">
    <source>
        <dbReference type="EMBL" id="KAG5401726.1"/>
    </source>
</evidence>
<keyword evidence="2" id="KW-1185">Reference proteome</keyword>
<reference evidence="1 2" key="1">
    <citation type="submission" date="2021-03" db="EMBL/GenBank/DDBJ databases">
        <authorList>
            <person name="King G.J."/>
            <person name="Bancroft I."/>
            <person name="Baten A."/>
            <person name="Bloomfield J."/>
            <person name="Borpatragohain P."/>
            <person name="He Z."/>
            <person name="Irish N."/>
            <person name="Irwin J."/>
            <person name="Liu K."/>
            <person name="Mauleon R.P."/>
            <person name="Moore J."/>
            <person name="Morris R."/>
            <person name="Ostergaard L."/>
            <person name="Wang B."/>
            <person name="Wells R."/>
        </authorList>
    </citation>
    <scope>NUCLEOTIDE SEQUENCE [LARGE SCALE GENOMIC DNA]</scope>
    <source>
        <strain evidence="1">R-o-18</strain>
        <tissue evidence="1">Leaf</tissue>
    </source>
</reference>
<organism evidence="1 2">
    <name type="scientific">Brassica rapa subsp. trilocularis</name>
    <dbReference type="NCBI Taxonomy" id="1813537"/>
    <lineage>
        <taxon>Eukaryota</taxon>
        <taxon>Viridiplantae</taxon>
        <taxon>Streptophyta</taxon>
        <taxon>Embryophyta</taxon>
        <taxon>Tracheophyta</taxon>
        <taxon>Spermatophyta</taxon>
        <taxon>Magnoliopsida</taxon>
        <taxon>eudicotyledons</taxon>
        <taxon>Gunneridae</taxon>
        <taxon>Pentapetalae</taxon>
        <taxon>rosids</taxon>
        <taxon>malvids</taxon>
        <taxon>Brassicales</taxon>
        <taxon>Brassicaceae</taxon>
        <taxon>Brassiceae</taxon>
        <taxon>Brassica</taxon>
    </lineage>
</organism>
<dbReference type="EMBL" id="JADBGQ010000004">
    <property type="protein sequence ID" value="KAG5401726.1"/>
    <property type="molecule type" value="Genomic_DNA"/>
</dbReference>